<dbReference type="Pfam" id="PF02624">
    <property type="entry name" value="YcaO"/>
    <property type="match status" value="1"/>
</dbReference>
<gene>
    <name evidence="2" type="ORF">GCM10009850_099420</name>
</gene>
<dbReference type="RefSeq" id="WP_344492087.1">
    <property type="nucleotide sequence ID" value="NZ_BAAAQX010000041.1"/>
</dbReference>
<dbReference type="Proteomes" id="UP001499843">
    <property type="component" value="Unassembled WGS sequence"/>
</dbReference>
<dbReference type="EMBL" id="BAAAQX010000041">
    <property type="protein sequence ID" value="GAA2214477.1"/>
    <property type="molecule type" value="Genomic_DNA"/>
</dbReference>
<dbReference type="PROSITE" id="PS51664">
    <property type="entry name" value="YCAO"/>
    <property type="match status" value="1"/>
</dbReference>
<comment type="caution">
    <text evidence="2">The sequence shown here is derived from an EMBL/GenBank/DDBJ whole genome shotgun (WGS) entry which is preliminary data.</text>
</comment>
<name>A0ABN3CY79_9ACTN</name>
<evidence type="ECO:0000313" key="3">
    <source>
        <dbReference type="Proteomes" id="UP001499843"/>
    </source>
</evidence>
<dbReference type="InterPro" id="IPR003776">
    <property type="entry name" value="YcaO-like_dom"/>
</dbReference>
<evidence type="ECO:0000313" key="2">
    <source>
        <dbReference type="EMBL" id="GAA2214477.1"/>
    </source>
</evidence>
<organism evidence="2 3">
    <name type="scientific">Nonomuraea monospora</name>
    <dbReference type="NCBI Taxonomy" id="568818"/>
    <lineage>
        <taxon>Bacteria</taxon>
        <taxon>Bacillati</taxon>
        <taxon>Actinomycetota</taxon>
        <taxon>Actinomycetes</taxon>
        <taxon>Streptosporangiales</taxon>
        <taxon>Streptosporangiaceae</taxon>
        <taxon>Nonomuraea</taxon>
    </lineage>
</organism>
<dbReference type="Gene3D" id="3.30.1330.230">
    <property type="match status" value="1"/>
</dbReference>
<dbReference type="NCBIfam" id="TIGR00702">
    <property type="entry name" value="YcaO-type kinase domain"/>
    <property type="match status" value="1"/>
</dbReference>
<sequence>MSPQKAVRDGTHRTVPPEETLRRVAPHLQRIGITRIADITGLDHIGIPVWQACRPMSTTLSVSQGKGLTDALAKASAVMESIELWHAESAPAGVRSDTAEGLRLTYDPARLPLAYGSLLTARTRLDWVPAEPVLPGDGRPRWVPYEVVRLDGTVRDRWAVPLFRPSTNGLAGGNTLEEALLHGLLEVAERDALASGGERVPILPGSVGGYPGELVRRFADARVSLRIEDVGNAYGLPCFKVLILSHDFPVVFRGSGCHLDSDVALSRALTEAAQSRLTAIAGARDDLPASVYTSARISHAGIDARAARWAQAAQTPYTRRDESGASLRADIDVVATRLRARTRSEPLYVDHTRPDLGIPVIHVVVPGTARKEH</sequence>
<dbReference type="PANTHER" id="PTHR37809:SF1">
    <property type="entry name" value="RIBOSOMAL PROTEIN S12 METHYLTHIOTRANSFERASE ACCESSORY FACTOR YCAO"/>
    <property type="match status" value="1"/>
</dbReference>
<protein>
    <submittedName>
        <fullName evidence="2">YcaO-like family protein</fullName>
    </submittedName>
</protein>
<accession>A0ABN3CY79</accession>
<keyword evidence="3" id="KW-1185">Reference proteome</keyword>
<feature type="domain" description="YcaO" evidence="1">
    <location>
        <begin position="65"/>
        <end position="373"/>
    </location>
</feature>
<proteinExistence type="predicted"/>
<evidence type="ECO:0000259" key="1">
    <source>
        <dbReference type="PROSITE" id="PS51664"/>
    </source>
</evidence>
<reference evidence="2 3" key="1">
    <citation type="journal article" date="2019" name="Int. J. Syst. Evol. Microbiol.">
        <title>The Global Catalogue of Microorganisms (GCM) 10K type strain sequencing project: providing services to taxonomists for standard genome sequencing and annotation.</title>
        <authorList>
            <consortium name="The Broad Institute Genomics Platform"/>
            <consortium name="The Broad Institute Genome Sequencing Center for Infectious Disease"/>
            <person name="Wu L."/>
            <person name="Ma J."/>
        </authorList>
    </citation>
    <scope>NUCLEOTIDE SEQUENCE [LARGE SCALE GENOMIC DNA]</scope>
    <source>
        <strain evidence="2 3">JCM 16114</strain>
    </source>
</reference>
<dbReference type="PANTHER" id="PTHR37809">
    <property type="entry name" value="RIBOSOMAL PROTEIN S12 METHYLTHIOTRANSFERASE ACCESSORY FACTOR YCAO"/>
    <property type="match status" value="1"/>
</dbReference>